<dbReference type="SMART" id="SM00450">
    <property type="entry name" value="RHOD"/>
    <property type="match status" value="1"/>
</dbReference>
<proteinExistence type="predicted"/>
<dbReference type="InterPro" id="IPR044528">
    <property type="entry name" value="POD-like_MBL-fold"/>
</dbReference>
<dbReference type="EMBL" id="FNAO01000003">
    <property type="protein sequence ID" value="SDE12617.1"/>
    <property type="molecule type" value="Genomic_DNA"/>
</dbReference>
<dbReference type="GO" id="GO:0046872">
    <property type="term" value="F:metal ion binding"/>
    <property type="evidence" value="ECO:0007669"/>
    <property type="project" value="UniProtKB-KW"/>
</dbReference>
<evidence type="ECO:0000313" key="4">
    <source>
        <dbReference type="Proteomes" id="UP000199109"/>
    </source>
</evidence>
<dbReference type="InterPro" id="IPR001279">
    <property type="entry name" value="Metallo-B-lactamas"/>
</dbReference>
<evidence type="ECO:0000313" key="3">
    <source>
        <dbReference type="EMBL" id="SDE12617.1"/>
    </source>
</evidence>
<feature type="domain" description="Rhodanese" evidence="2">
    <location>
        <begin position="364"/>
        <end position="447"/>
    </location>
</feature>
<organism evidence="3 4">
    <name type="scientific">Pricia antarctica</name>
    <dbReference type="NCBI Taxonomy" id="641691"/>
    <lineage>
        <taxon>Bacteria</taxon>
        <taxon>Pseudomonadati</taxon>
        <taxon>Bacteroidota</taxon>
        <taxon>Flavobacteriia</taxon>
        <taxon>Flavobacteriales</taxon>
        <taxon>Flavobacteriaceae</taxon>
        <taxon>Pricia</taxon>
    </lineage>
</organism>
<dbReference type="PANTHER" id="PTHR43084:SF1">
    <property type="entry name" value="PERSULFIDE DIOXYGENASE ETHE1, MITOCHONDRIAL"/>
    <property type="match status" value="1"/>
</dbReference>
<dbReference type="SUPFAM" id="SSF56281">
    <property type="entry name" value="Metallo-hydrolase/oxidoreductase"/>
    <property type="match status" value="1"/>
</dbReference>
<dbReference type="CDD" id="cd00158">
    <property type="entry name" value="RHOD"/>
    <property type="match status" value="1"/>
</dbReference>
<dbReference type="STRING" id="641691.SAMN05421636_103327"/>
<dbReference type="GO" id="GO:0050313">
    <property type="term" value="F:sulfur dioxygenase activity"/>
    <property type="evidence" value="ECO:0007669"/>
    <property type="project" value="InterPro"/>
</dbReference>
<evidence type="ECO:0000256" key="1">
    <source>
        <dbReference type="ARBA" id="ARBA00022723"/>
    </source>
</evidence>
<dbReference type="Proteomes" id="UP000199109">
    <property type="component" value="Unassembled WGS sequence"/>
</dbReference>
<dbReference type="InterPro" id="IPR036866">
    <property type="entry name" value="RibonucZ/Hydroxyglut_hydro"/>
</dbReference>
<dbReference type="InterPro" id="IPR036873">
    <property type="entry name" value="Rhodanese-like_dom_sf"/>
</dbReference>
<sequence>MKIKQFEDKPLAHYSYAIVSEGKMALVDPARDPMPYYEFAEAQNAEIVAVFETHPHADFVSSHLQIHKETGAMIYTSKLISADYPHKPFDDGDSWKMGKVVFKALNTPGHSPDSISIVATDEHGKHAVFTGDTLFIGDVGRPDLREKAGNMRAKREELASSMYHTIQNKYTDLPDDTLVYPAHGAGSLCGKNMSDESSSTLGNERMGNWAFKEQTEDEFVKQILSDQPFIPSYFGFDVDINKNGAPNFRDSISKVPFRAHISQVEKDYIIVDTRDADHFKENHLPGSVNIMARNEDDKIETWLGAIVQPEERFYLVVDSVRNIAGILERIAKIGYETQLQAVVTLSATSLESEAEFDFSDFQKHPDNYTILDVRNKSEVEEEKYFEHSINLPLNDLRNSIDQIPTSKPIVVHCAGGYRSAAGSSIVSKEVKKAKVYDLGEKVNEFKS</sequence>
<dbReference type="Pfam" id="PF00581">
    <property type="entry name" value="Rhodanese"/>
    <property type="match status" value="2"/>
</dbReference>
<accession>A0A1G7ADS7</accession>
<protein>
    <submittedName>
        <fullName evidence="3">Glyoxylase, beta-lactamase superfamily II</fullName>
    </submittedName>
</protein>
<feature type="domain" description="Rhodanese" evidence="2">
    <location>
        <begin position="264"/>
        <end position="318"/>
    </location>
</feature>
<dbReference type="SMART" id="SM00849">
    <property type="entry name" value="Lactamase_B"/>
    <property type="match status" value="1"/>
</dbReference>
<dbReference type="InterPro" id="IPR001763">
    <property type="entry name" value="Rhodanese-like_dom"/>
</dbReference>
<name>A0A1G7ADS7_9FLAO</name>
<evidence type="ECO:0000259" key="2">
    <source>
        <dbReference type="PROSITE" id="PS50206"/>
    </source>
</evidence>
<dbReference type="GO" id="GO:0070813">
    <property type="term" value="P:hydrogen sulfide metabolic process"/>
    <property type="evidence" value="ECO:0007669"/>
    <property type="project" value="TreeGrafter"/>
</dbReference>
<dbReference type="CDD" id="cd07724">
    <property type="entry name" value="POD-like_MBL-fold"/>
    <property type="match status" value="1"/>
</dbReference>
<dbReference type="OrthoDB" id="9784009at2"/>
<dbReference type="Gene3D" id="3.40.250.10">
    <property type="entry name" value="Rhodanese-like domain"/>
    <property type="match status" value="2"/>
</dbReference>
<keyword evidence="1" id="KW-0479">Metal-binding</keyword>
<gene>
    <name evidence="3" type="ORF">SAMN05421636_103327</name>
</gene>
<keyword evidence="4" id="KW-1185">Reference proteome</keyword>
<dbReference type="AlphaFoldDB" id="A0A1G7ADS7"/>
<dbReference type="InterPro" id="IPR051682">
    <property type="entry name" value="Mito_Persulfide_Diox"/>
</dbReference>
<reference evidence="3 4" key="1">
    <citation type="submission" date="2016-10" db="EMBL/GenBank/DDBJ databases">
        <authorList>
            <person name="de Groot N.N."/>
        </authorList>
    </citation>
    <scope>NUCLEOTIDE SEQUENCE [LARGE SCALE GENOMIC DNA]</scope>
    <source>
        <strain evidence="3 4">DSM 23421</strain>
    </source>
</reference>
<dbReference type="Pfam" id="PF00753">
    <property type="entry name" value="Lactamase_B"/>
    <property type="match status" value="1"/>
</dbReference>
<dbReference type="PROSITE" id="PS50206">
    <property type="entry name" value="RHODANESE_3"/>
    <property type="match status" value="2"/>
</dbReference>
<dbReference type="Gene3D" id="3.60.15.10">
    <property type="entry name" value="Ribonuclease Z/Hydroxyacylglutathione hydrolase-like"/>
    <property type="match status" value="1"/>
</dbReference>
<dbReference type="RefSeq" id="WP_091867074.1">
    <property type="nucleotide sequence ID" value="NZ_FNAO01000003.1"/>
</dbReference>
<dbReference type="PANTHER" id="PTHR43084">
    <property type="entry name" value="PERSULFIDE DIOXYGENASE ETHE1"/>
    <property type="match status" value="1"/>
</dbReference>
<dbReference type="GO" id="GO:0006749">
    <property type="term" value="P:glutathione metabolic process"/>
    <property type="evidence" value="ECO:0007669"/>
    <property type="project" value="InterPro"/>
</dbReference>
<dbReference type="SUPFAM" id="SSF52821">
    <property type="entry name" value="Rhodanese/Cell cycle control phosphatase"/>
    <property type="match status" value="2"/>
</dbReference>
<dbReference type="FunFam" id="3.60.15.10:FF:000030">
    <property type="entry name" value="Metallo-beta-lactamase family protein"/>
    <property type="match status" value="1"/>
</dbReference>